<feature type="transmembrane region" description="Helical" evidence="7">
    <location>
        <begin position="284"/>
        <end position="301"/>
    </location>
</feature>
<feature type="transmembrane region" description="Helical" evidence="7">
    <location>
        <begin position="79"/>
        <end position="101"/>
    </location>
</feature>
<organism evidence="8 9">
    <name type="scientific">Modicisalibacter zincidurans</name>
    <dbReference type="NCBI Taxonomy" id="1178777"/>
    <lineage>
        <taxon>Bacteria</taxon>
        <taxon>Pseudomonadati</taxon>
        <taxon>Pseudomonadota</taxon>
        <taxon>Gammaproteobacteria</taxon>
        <taxon>Oceanospirillales</taxon>
        <taxon>Halomonadaceae</taxon>
        <taxon>Modicisalibacter</taxon>
    </lineage>
</organism>
<evidence type="ECO:0000256" key="2">
    <source>
        <dbReference type="ARBA" id="ARBA00009773"/>
    </source>
</evidence>
<evidence type="ECO:0000256" key="1">
    <source>
        <dbReference type="ARBA" id="ARBA00004141"/>
    </source>
</evidence>
<evidence type="ECO:0000256" key="4">
    <source>
        <dbReference type="ARBA" id="ARBA00022989"/>
    </source>
</evidence>
<evidence type="ECO:0000313" key="8">
    <source>
        <dbReference type="EMBL" id="GAA5175736.1"/>
    </source>
</evidence>
<dbReference type="Pfam" id="PF01594">
    <property type="entry name" value="AI-2E_transport"/>
    <property type="match status" value="1"/>
</dbReference>
<evidence type="ECO:0000256" key="3">
    <source>
        <dbReference type="ARBA" id="ARBA00022692"/>
    </source>
</evidence>
<feature type="compositionally biased region" description="Polar residues" evidence="6">
    <location>
        <begin position="1"/>
        <end position="16"/>
    </location>
</feature>
<feature type="transmembrane region" description="Helical" evidence="7">
    <location>
        <begin position="321"/>
        <end position="348"/>
    </location>
</feature>
<dbReference type="Proteomes" id="UP001500074">
    <property type="component" value="Unassembled WGS sequence"/>
</dbReference>
<dbReference type="PANTHER" id="PTHR21716">
    <property type="entry name" value="TRANSMEMBRANE PROTEIN"/>
    <property type="match status" value="1"/>
</dbReference>
<feature type="transmembrane region" description="Helical" evidence="7">
    <location>
        <begin position="222"/>
        <end position="244"/>
    </location>
</feature>
<sequence>MTTETRNGSPESNSDPTPHKRWSSTLPTWVGIGIFIYLSVFALGFAQLFLVPVVLAFLLSMVFSPIRRFFDRRGLSQGLSALIIITSLLTGLFAIAAALAVPVSGWINNAPQIEMRIEGRLNEITGPFSELFEAKEKLDSMASSDSPKVQQVETQDDNLSQKLAALVPTVMTQFLFTLVLLLFLLASGDMFYEKLVHIMPTLRDKKRAVRITHDIERKLSRYLFTITVINAGLGVAVAIAMWALGMPSPLVFGIIAFLFNFVPYLGALAGIIIAAMVAIVSYDWIGWAPIVAGTYFFLTTLEGQLITPYFVGRSLRLNTVVVFLTISFWAWLWSVVGMIVAVPLLVAVKTLSEHIDGLEPLGHFLSERHAERQPEASIGER</sequence>
<dbReference type="RefSeq" id="WP_084173274.1">
    <property type="nucleotide sequence ID" value="NZ_BAABKI010000020.1"/>
</dbReference>
<protein>
    <submittedName>
        <fullName evidence="8">AI-2E family transporter</fullName>
    </submittedName>
</protein>
<name>A0ABP9RDL0_9GAMM</name>
<dbReference type="EMBL" id="BAABKI010000020">
    <property type="protein sequence ID" value="GAA5175736.1"/>
    <property type="molecule type" value="Genomic_DNA"/>
</dbReference>
<comment type="subcellular location">
    <subcellularLocation>
        <location evidence="1">Membrane</location>
        <topology evidence="1">Multi-pass membrane protein</topology>
    </subcellularLocation>
</comment>
<keyword evidence="4 7" id="KW-1133">Transmembrane helix</keyword>
<feature type="transmembrane region" description="Helical" evidence="7">
    <location>
        <begin position="250"/>
        <end position="277"/>
    </location>
</feature>
<keyword evidence="3 7" id="KW-0812">Transmembrane</keyword>
<comment type="caution">
    <text evidence="8">The sequence shown here is derived from an EMBL/GenBank/DDBJ whole genome shotgun (WGS) entry which is preliminary data.</text>
</comment>
<feature type="transmembrane region" description="Helical" evidence="7">
    <location>
        <begin position="29"/>
        <end position="59"/>
    </location>
</feature>
<accession>A0ABP9RDL0</accession>
<dbReference type="InterPro" id="IPR002549">
    <property type="entry name" value="AI-2E-like"/>
</dbReference>
<evidence type="ECO:0000256" key="6">
    <source>
        <dbReference type="SAM" id="MobiDB-lite"/>
    </source>
</evidence>
<gene>
    <name evidence="8" type="ORF">GCM10023342_19720</name>
</gene>
<proteinExistence type="inferred from homology"/>
<dbReference type="PANTHER" id="PTHR21716:SF16">
    <property type="entry name" value="BLL1467 PROTEIN"/>
    <property type="match status" value="1"/>
</dbReference>
<keyword evidence="9" id="KW-1185">Reference proteome</keyword>
<evidence type="ECO:0000313" key="9">
    <source>
        <dbReference type="Proteomes" id="UP001500074"/>
    </source>
</evidence>
<feature type="transmembrane region" description="Helical" evidence="7">
    <location>
        <begin position="163"/>
        <end position="185"/>
    </location>
</feature>
<reference evidence="9" key="1">
    <citation type="journal article" date="2019" name="Int. J. Syst. Evol. Microbiol.">
        <title>The Global Catalogue of Microorganisms (GCM) 10K type strain sequencing project: providing services to taxonomists for standard genome sequencing and annotation.</title>
        <authorList>
            <consortium name="The Broad Institute Genomics Platform"/>
            <consortium name="The Broad Institute Genome Sequencing Center for Infectious Disease"/>
            <person name="Wu L."/>
            <person name="Ma J."/>
        </authorList>
    </citation>
    <scope>NUCLEOTIDE SEQUENCE [LARGE SCALE GENOMIC DNA]</scope>
    <source>
        <strain evidence="9">JCM 18472</strain>
    </source>
</reference>
<evidence type="ECO:0000256" key="5">
    <source>
        <dbReference type="ARBA" id="ARBA00023136"/>
    </source>
</evidence>
<comment type="similarity">
    <text evidence="2">Belongs to the autoinducer-2 exporter (AI-2E) (TC 2.A.86) family.</text>
</comment>
<keyword evidence="5 7" id="KW-0472">Membrane</keyword>
<evidence type="ECO:0000256" key="7">
    <source>
        <dbReference type="SAM" id="Phobius"/>
    </source>
</evidence>
<feature type="region of interest" description="Disordered" evidence="6">
    <location>
        <begin position="1"/>
        <end position="21"/>
    </location>
</feature>